<organism evidence="2 3">
    <name type="scientific">Ginsengibacter hankyongi</name>
    <dbReference type="NCBI Taxonomy" id="2607284"/>
    <lineage>
        <taxon>Bacteria</taxon>
        <taxon>Pseudomonadati</taxon>
        <taxon>Bacteroidota</taxon>
        <taxon>Chitinophagia</taxon>
        <taxon>Chitinophagales</taxon>
        <taxon>Chitinophagaceae</taxon>
        <taxon>Ginsengibacter</taxon>
    </lineage>
</organism>
<evidence type="ECO:0000313" key="2">
    <source>
        <dbReference type="EMBL" id="KAA9040523.1"/>
    </source>
</evidence>
<evidence type="ECO:0000313" key="3">
    <source>
        <dbReference type="Proteomes" id="UP000326903"/>
    </source>
</evidence>
<dbReference type="PANTHER" id="PTHR36438:SF1">
    <property type="entry name" value="IRON-SULFUR CLUSTER REPAIR PROTEIN YTFE"/>
    <property type="match status" value="1"/>
</dbReference>
<gene>
    <name evidence="2" type="ORF">FW778_00275</name>
</gene>
<keyword evidence="3" id="KW-1185">Reference proteome</keyword>
<proteinExistence type="predicted"/>
<dbReference type="PANTHER" id="PTHR36438">
    <property type="entry name" value="IRON-SULFUR CLUSTER REPAIR PROTEIN YTFE"/>
    <property type="match status" value="1"/>
</dbReference>
<reference evidence="2 3" key="1">
    <citation type="submission" date="2019-09" db="EMBL/GenBank/DDBJ databases">
        <title>Draft genome sequence of Ginsengibacter sp. BR5-29.</title>
        <authorList>
            <person name="Im W.-T."/>
        </authorList>
    </citation>
    <scope>NUCLEOTIDE SEQUENCE [LARGE SCALE GENOMIC DNA]</scope>
    <source>
        <strain evidence="2 3">BR5-29</strain>
    </source>
</reference>
<dbReference type="EMBL" id="VYQF01000001">
    <property type="protein sequence ID" value="KAA9040523.1"/>
    <property type="molecule type" value="Genomic_DNA"/>
</dbReference>
<comment type="caution">
    <text evidence="2">The sequence shown here is derived from an EMBL/GenBank/DDBJ whole genome shotgun (WGS) entry which is preliminary data.</text>
</comment>
<sequence>MNTNPFAETENDVINERIPALEFLKNEDTDLSQIKTDITQKNGNEFYVNAESVKSVSQPFKAFRPFSRNNFGKWETDFLIDYIIKTHHNFAKKNAVIIYNLAQRAFYHHSNTHPELLTLNKIIFLFLHDLLNQMKEEEQFIFPCIRQTANDIKYAEINDASISQSLKEKIKLLENERAKAFTYLKTLRKVTNDFGIPADACDSYKTLIEKMKELEDNLNMHFYLEDHLFQNVNVRVGK</sequence>
<dbReference type="RefSeq" id="WP_150412582.1">
    <property type="nucleotide sequence ID" value="NZ_VYQF01000001.1"/>
</dbReference>
<dbReference type="Proteomes" id="UP000326903">
    <property type="component" value="Unassembled WGS sequence"/>
</dbReference>
<comment type="subcellular location">
    <subcellularLocation>
        <location evidence="1">Cytoplasm</location>
    </subcellularLocation>
</comment>
<dbReference type="InterPro" id="IPR019903">
    <property type="entry name" value="RIC_family"/>
</dbReference>
<evidence type="ECO:0008006" key="4">
    <source>
        <dbReference type="Google" id="ProtNLM"/>
    </source>
</evidence>
<dbReference type="GO" id="GO:0005737">
    <property type="term" value="C:cytoplasm"/>
    <property type="evidence" value="ECO:0007669"/>
    <property type="project" value="UniProtKB-SubCell"/>
</dbReference>
<dbReference type="Gene3D" id="1.20.120.520">
    <property type="entry name" value="nmb1532 protein domain like"/>
    <property type="match status" value="1"/>
</dbReference>
<name>A0A5J5IJG2_9BACT</name>
<protein>
    <recommendedName>
        <fullName evidence="4">Hemerythrin-like domain-containing protein</fullName>
    </recommendedName>
</protein>
<evidence type="ECO:0000256" key="1">
    <source>
        <dbReference type="ARBA" id="ARBA00004496"/>
    </source>
</evidence>
<dbReference type="AlphaFoldDB" id="A0A5J5IJG2"/>
<accession>A0A5J5IJG2</accession>